<dbReference type="AlphaFoldDB" id="A0A8C4QBV6"/>
<dbReference type="Proteomes" id="UP000694388">
    <property type="component" value="Unplaced"/>
</dbReference>
<comment type="subcellular location">
    <subcellularLocation>
        <location evidence="1">Nucleus</location>
    </subcellularLocation>
</comment>
<name>A0A8C4QBV6_EPTBU</name>
<dbReference type="GO" id="GO:0003700">
    <property type="term" value="F:DNA-binding transcription factor activity"/>
    <property type="evidence" value="ECO:0007669"/>
    <property type="project" value="InterPro"/>
</dbReference>
<dbReference type="Pfam" id="PF03792">
    <property type="entry name" value="PBC"/>
    <property type="match status" value="1"/>
</dbReference>
<sequence>MMDDQGRLMSSLAIGMSGMAAVGLSHQHLSVPSVDGVDGPGSGGPQGGKQDIGDILQQIMTITDQSLDEAQARKHALNCHRMKPALFSVLCEIKEKTGEWVRVRLLGTRLCPPICLDHRVVAHQRFVRLFLAYSPALKLRLRSLVQGAARCAFLCAQSRTVCVPMCRERHSPYKSKILRVGTASCGTVTQSESSICVWYL</sequence>
<dbReference type="GeneTree" id="ENSGT00940000160293"/>
<dbReference type="InterPro" id="IPR005542">
    <property type="entry name" value="PBX_PBC_dom"/>
</dbReference>
<evidence type="ECO:0000313" key="4">
    <source>
        <dbReference type="Proteomes" id="UP000694388"/>
    </source>
</evidence>
<protein>
    <recommendedName>
        <fullName evidence="2">PBC domain-containing protein</fullName>
    </recommendedName>
</protein>
<evidence type="ECO:0000256" key="1">
    <source>
        <dbReference type="ARBA" id="ARBA00004123"/>
    </source>
</evidence>
<evidence type="ECO:0000259" key="2">
    <source>
        <dbReference type="PROSITE" id="PS51978"/>
    </source>
</evidence>
<dbReference type="Ensembl" id="ENSEBUT00000013696.1">
    <property type="protein sequence ID" value="ENSEBUP00000013120.1"/>
    <property type="gene ID" value="ENSEBUG00000008301.1"/>
</dbReference>
<evidence type="ECO:0000313" key="3">
    <source>
        <dbReference type="Ensembl" id="ENSEBUP00000013120.1"/>
    </source>
</evidence>
<reference evidence="3" key="1">
    <citation type="submission" date="2025-08" db="UniProtKB">
        <authorList>
            <consortium name="Ensembl"/>
        </authorList>
    </citation>
    <scope>IDENTIFICATION</scope>
</reference>
<dbReference type="GO" id="GO:0005634">
    <property type="term" value="C:nucleus"/>
    <property type="evidence" value="ECO:0007669"/>
    <property type="project" value="UniProtKB-SubCell"/>
</dbReference>
<keyword evidence="4" id="KW-1185">Reference proteome</keyword>
<organism evidence="3 4">
    <name type="scientific">Eptatretus burgeri</name>
    <name type="common">Inshore hagfish</name>
    <dbReference type="NCBI Taxonomy" id="7764"/>
    <lineage>
        <taxon>Eukaryota</taxon>
        <taxon>Metazoa</taxon>
        <taxon>Chordata</taxon>
        <taxon>Craniata</taxon>
        <taxon>Vertebrata</taxon>
        <taxon>Cyclostomata</taxon>
        <taxon>Myxini</taxon>
        <taxon>Myxiniformes</taxon>
        <taxon>Myxinidae</taxon>
        <taxon>Eptatretinae</taxon>
        <taxon>Eptatretus</taxon>
    </lineage>
</organism>
<accession>A0A8C4QBV6</accession>
<proteinExistence type="predicted"/>
<feature type="domain" description="PBC" evidence="2">
    <location>
        <begin position="47"/>
        <end position="200"/>
    </location>
</feature>
<reference evidence="3" key="2">
    <citation type="submission" date="2025-09" db="UniProtKB">
        <authorList>
            <consortium name="Ensembl"/>
        </authorList>
    </citation>
    <scope>IDENTIFICATION</scope>
</reference>
<dbReference type="PROSITE" id="PS51978">
    <property type="entry name" value="PBC"/>
    <property type="match status" value="1"/>
</dbReference>